<dbReference type="InterPro" id="IPR022781">
    <property type="entry name" value="Flagellar_biosynth_FliO"/>
</dbReference>
<dbReference type="AlphaFoldDB" id="A5G975"/>
<feature type="transmembrane region" description="Helical" evidence="9">
    <location>
        <begin position="33"/>
        <end position="54"/>
    </location>
</feature>
<gene>
    <name evidence="11" type="ordered locus">Gura_4200</name>
</gene>
<keyword evidence="3" id="KW-1003">Cell membrane</keyword>
<organism evidence="11 12">
    <name type="scientific">Geotalea uraniireducens (strain Rf4)</name>
    <name type="common">Geobacter uraniireducens</name>
    <dbReference type="NCBI Taxonomy" id="351605"/>
    <lineage>
        <taxon>Bacteria</taxon>
        <taxon>Pseudomonadati</taxon>
        <taxon>Thermodesulfobacteriota</taxon>
        <taxon>Desulfuromonadia</taxon>
        <taxon>Geobacterales</taxon>
        <taxon>Geobacteraceae</taxon>
        <taxon>Geotalea</taxon>
    </lineage>
</organism>
<evidence type="ECO:0000256" key="6">
    <source>
        <dbReference type="ARBA" id="ARBA00023136"/>
    </source>
</evidence>
<protein>
    <recommendedName>
        <fullName evidence="13">Flagellar protein</fullName>
    </recommendedName>
</protein>
<proteinExistence type="inferred from homology"/>
<evidence type="ECO:0008006" key="13">
    <source>
        <dbReference type="Google" id="ProtNLM"/>
    </source>
</evidence>
<dbReference type="GO" id="GO:0044781">
    <property type="term" value="P:bacterial-type flagellum organization"/>
    <property type="evidence" value="ECO:0007669"/>
    <property type="project" value="InterPro"/>
</dbReference>
<evidence type="ECO:0000313" key="12">
    <source>
        <dbReference type="Proteomes" id="UP000006695"/>
    </source>
</evidence>
<dbReference type="RefSeq" id="WP_011940974.1">
    <property type="nucleotide sequence ID" value="NC_009483.1"/>
</dbReference>
<dbReference type="GO" id="GO:0009425">
    <property type="term" value="C:bacterial-type flagellum basal body"/>
    <property type="evidence" value="ECO:0007669"/>
    <property type="project" value="UniProtKB-SubCell"/>
</dbReference>
<accession>A5G975</accession>
<comment type="subcellular location">
    <subcellularLocation>
        <location evidence="1">Bacterial flagellum basal body</location>
    </subcellularLocation>
    <subcellularLocation>
        <location evidence="2">Cell membrane</location>
    </subcellularLocation>
</comment>
<name>A5G975_GEOUR</name>
<evidence type="ECO:0000256" key="9">
    <source>
        <dbReference type="SAM" id="Phobius"/>
    </source>
</evidence>
<evidence type="ECO:0000256" key="3">
    <source>
        <dbReference type="ARBA" id="ARBA00022475"/>
    </source>
</evidence>
<keyword evidence="7" id="KW-0975">Bacterial flagellum</keyword>
<evidence type="ECO:0000256" key="2">
    <source>
        <dbReference type="ARBA" id="ARBA00004236"/>
    </source>
</evidence>
<keyword evidence="6 9" id="KW-0472">Membrane</keyword>
<dbReference type="Proteomes" id="UP000006695">
    <property type="component" value="Chromosome"/>
</dbReference>
<sequence>MRRSGSICGVLLTPVSAIAADTGGNADFSLAAGFFQMLASLALVIGVIFVVYYISCRWLKITPTVRGVSRYIRVVETRFLAPKKSLLLVEVSGEYLLLSNSGDGLQLVKQIDMLEEIEVVEERTSASQVSAQLRDRLAALTAGVPSRLMRYVPLQKKHGEAL</sequence>
<feature type="chain" id="PRO_5046371187" description="Flagellar protein" evidence="10">
    <location>
        <begin position="20"/>
        <end position="162"/>
    </location>
</feature>
<reference evidence="11 12" key="1">
    <citation type="submission" date="2007-05" db="EMBL/GenBank/DDBJ databases">
        <title>Complete sequence of Geobacter uraniireducens Rf4.</title>
        <authorList>
            <consortium name="US DOE Joint Genome Institute"/>
            <person name="Copeland A."/>
            <person name="Lucas S."/>
            <person name="Lapidus A."/>
            <person name="Barry K."/>
            <person name="Detter J.C."/>
            <person name="Glavina del Rio T."/>
            <person name="Hammon N."/>
            <person name="Israni S."/>
            <person name="Dalin E."/>
            <person name="Tice H."/>
            <person name="Pitluck S."/>
            <person name="Chertkov O."/>
            <person name="Brettin T."/>
            <person name="Bruce D."/>
            <person name="Han C."/>
            <person name="Schmutz J."/>
            <person name="Larimer F."/>
            <person name="Land M."/>
            <person name="Hauser L."/>
            <person name="Kyrpides N."/>
            <person name="Mikhailova N."/>
            <person name="Shelobolina E."/>
            <person name="Aklujkar M."/>
            <person name="Lovley D."/>
            <person name="Richardson P."/>
        </authorList>
    </citation>
    <scope>NUCLEOTIDE SEQUENCE [LARGE SCALE GENOMIC DNA]</scope>
    <source>
        <strain evidence="11 12">Rf4</strain>
    </source>
</reference>
<dbReference type="PANTHER" id="PTHR38766:SF1">
    <property type="entry name" value="FLAGELLAR PROTEIN FLIO"/>
    <property type="match status" value="1"/>
</dbReference>
<evidence type="ECO:0000256" key="4">
    <source>
        <dbReference type="ARBA" id="ARBA00022692"/>
    </source>
</evidence>
<evidence type="ECO:0000313" key="11">
    <source>
        <dbReference type="EMBL" id="ABQ28343.1"/>
    </source>
</evidence>
<keyword evidence="5 9" id="KW-1133">Transmembrane helix</keyword>
<comment type="similarity">
    <text evidence="8">Belongs to the FliO/MopB family.</text>
</comment>
<keyword evidence="12" id="KW-1185">Reference proteome</keyword>
<keyword evidence="4 9" id="KW-0812">Transmembrane</keyword>
<evidence type="ECO:0000256" key="8">
    <source>
        <dbReference type="ARBA" id="ARBA00037937"/>
    </source>
</evidence>
<dbReference type="EMBL" id="CP000698">
    <property type="protein sequence ID" value="ABQ28343.1"/>
    <property type="molecule type" value="Genomic_DNA"/>
</dbReference>
<evidence type="ECO:0000256" key="5">
    <source>
        <dbReference type="ARBA" id="ARBA00022989"/>
    </source>
</evidence>
<dbReference type="OrthoDB" id="5396865at2"/>
<evidence type="ECO:0000256" key="7">
    <source>
        <dbReference type="ARBA" id="ARBA00023143"/>
    </source>
</evidence>
<feature type="signal peptide" evidence="10">
    <location>
        <begin position="1"/>
        <end position="19"/>
    </location>
</feature>
<dbReference type="GO" id="GO:0005886">
    <property type="term" value="C:plasma membrane"/>
    <property type="evidence" value="ECO:0007669"/>
    <property type="project" value="UniProtKB-SubCell"/>
</dbReference>
<dbReference type="Pfam" id="PF04347">
    <property type="entry name" value="FliO"/>
    <property type="match status" value="1"/>
</dbReference>
<evidence type="ECO:0000256" key="1">
    <source>
        <dbReference type="ARBA" id="ARBA00004117"/>
    </source>
</evidence>
<evidence type="ECO:0000256" key="10">
    <source>
        <dbReference type="SAM" id="SignalP"/>
    </source>
</evidence>
<dbReference type="InterPro" id="IPR052205">
    <property type="entry name" value="FliO/MopB"/>
</dbReference>
<dbReference type="STRING" id="351605.Gura_4200"/>
<dbReference type="KEGG" id="gur:Gura_4200"/>
<dbReference type="PANTHER" id="PTHR38766">
    <property type="entry name" value="FLAGELLAR PROTEIN FLIO"/>
    <property type="match status" value="1"/>
</dbReference>
<dbReference type="HOGENOM" id="CLU_142794_0_0_7"/>
<keyword evidence="10" id="KW-0732">Signal</keyword>